<organism evidence="2 3">
    <name type="scientific">Vanilla planifolia</name>
    <name type="common">Vanilla</name>
    <dbReference type="NCBI Taxonomy" id="51239"/>
    <lineage>
        <taxon>Eukaryota</taxon>
        <taxon>Viridiplantae</taxon>
        <taxon>Streptophyta</taxon>
        <taxon>Embryophyta</taxon>
        <taxon>Tracheophyta</taxon>
        <taxon>Spermatophyta</taxon>
        <taxon>Magnoliopsida</taxon>
        <taxon>Liliopsida</taxon>
        <taxon>Asparagales</taxon>
        <taxon>Orchidaceae</taxon>
        <taxon>Vanilloideae</taxon>
        <taxon>Vanilleae</taxon>
        <taxon>Vanilla</taxon>
    </lineage>
</organism>
<dbReference type="EMBL" id="JADCNM010000005">
    <property type="protein sequence ID" value="KAG0482474.1"/>
    <property type="molecule type" value="Genomic_DNA"/>
</dbReference>
<feature type="region of interest" description="Disordered" evidence="1">
    <location>
        <begin position="78"/>
        <end position="106"/>
    </location>
</feature>
<name>A0A835R5C8_VANPL</name>
<reference evidence="2 3" key="1">
    <citation type="journal article" date="2020" name="Nat. Food">
        <title>A phased Vanilla planifolia genome enables genetic improvement of flavour and production.</title>
        <authorList>
            <person name="Hasing T."/>
            <person name="Tang H."/>
            <person name="Brym M."/>
            <person name="Khazi F."/>
            <person name="Huang T."/>
            <person name="Chambers A.H."/>
        </authorList>
    </citation>
    <scope>NUCLEOTIDE SEQUENCE [LARGE SCALE GENOMIC DNA]</scope>
    <source>
        <tissue evidence="2">Leaf</tissue>
    </source>
</reference>
<protein>
    <submittedName>
        <fullName evidence="2">Uncharacterized protein</fullName>
    </submittedName>
</protein>
<feature type="compositionally biased region" description="Polar residues" evidence="1">
    <location>
        <begin position="91"/>
        <end position="104"/>
    </location>
</feature>
<comment type="caution">
    <text evidence="2">The sequence shown here is derived from an EMBL/GenBank/DDBJ whole genome shotgun (WGS) entry which is preliminary data.</text>
</comment>
<sequence length="119" mass="13225">MVERQIGYKKWIARGYLERSIAVVTAEAELVEEAVISDELIHQINCLPARRALFVLSRRTPSMPSPLKTLALNYETRPEGGRRAAGERATISGNGRWKNNSSVGSHEDLKSDAFALRSS</sequence>
<gene>
    <name evidence="2" type="ORF">HPP92_010558</name>
</gene>
<proteinExistence type="predicted"/>
<dbReference type="AlphaFoldDB" id="A0A835R5C8"/>
<evidence type="ECO:0000256" key="1">
    <source>
        <dbReference type="SAM" id="MobiDB-lite"/>
    </source>
</evidence>
<accession>A0A835R5C8</accession>
<evidence type="ECO:0000313" key="3">
    <source>
        <dbReference type="Proteomes" id="UP000639772"/>
    </source>
</evidence>
<dbReference type="Proteomes" id="UP000639772">
    <property type="component" value="Unassembled WGS sequence"/>
</dbReference>
<evidence type="ECO:0000313" key="2">
    <source>
        <dbReference type="EMBL" id="KAG0482474.1"/>
    </source>
</evidence>